<comment type="caution">
    <text evidence="1">The sequence shown here is derived from an EMBL/GenBank/DDBJ whole genome shotgun (WGS) entry which is preliminary data.</text>
</comment>
<organism evidence="1 2">
    <name type="scientific">Lindgomyces ingoldianus</name>
    <dbReference type="NCBI Taxonomy" id="673940"/>
    <lineage>
        <taxon>Eukaryota</taxon>
        <taxon>Fungi</taxon>
        <taxon>Dikarya</taxon>
        <taxon>Ascomycota</taxon>
        <taxon>Pezizomycotina</taxon>
        <taxon>Dothideomycetes</taxon>
        <taxon>Pleosporomycetidae</taxon>
        <taxon>Pleosporales</taxon>
        <taxon>Lindgomycetaceae</taxon>
        <taxon>Lindgomyces</taxon>
    </lineage>
</organism>
<protein>
    <submittedName>
        <fullName evidence="1">Haloacid dehalogenase</fullName>
    </submittedName>
</protein>
<name>A0ACB6RG92_9PLEO</name>
<reference evidence="1" key="1">
    <citation type="journal article" date="2020" name="Stud. Mycol.">
        <title>101 Dothideomycetes genomes: a test case for predicting lifestyles and emergence of pathogens.</title>
        <authorList>
            <person name="Haridas S."/>
            <person name="Albert R."/>
            <person name="Binder M."/>
            <person name="Bloem J."/>
            <person name="Labutti K."/>
            <person name="Salamov A."/>
            <person name="Andreopoulos B."/>
            <person name="Baker S."/>
            <person name="Barry K."/>
            <person name="Bills G."/>
            <person name="Bluhm B."/>
            <person name="Cannon C."/>
            <person name="Castanera R."/>
            <person name="Culley D."/>
            <person name="Daum C."/>
            <person name="Ezra D."/>
            <person name="Gonzalez J."/>
            <person name="Henrissat B."/>
            <person name="Kuo A."/>
            <person name="Liang C."/>
            <person name="Lipzen A."/>
            <person name="Lutzoni F."/>
            <person name="Magnuson J."/>
            <person name="Mondo S."/>
            <person name="Nolan M."/>
            <person name="Ohm R."/>
            <person name="Pangilinan J."/>
            <person name="Park H.-J."/>
            <person name="Ramirez L."/>
            <person name="Alfaro M."/>
            <person name="Sun H."/>
            <person name="Tritt A."/>
            <person name="Yoshinaga Y."/>
            <person name="Zwiers L.-H."/>
            <person name="Turgeon B."/>
            <person name="Goodwin S."/>
            <person name="Spatafora J."/>
            <person name="Crous P."/>
            <person name="Grigoriev I."/>
        </authorList>
    </citation>
    <scope>NUCLEOTIDE SEQUENCE</scope>
    <source>
        <strain evidence="1">ATCC 200398</strain>
    </source>
</reference>
<dbReference type="Proteomes" id="UP000799755">
    <property type="component" value="Unassembled WGS sequence"/>
</dbReference>
<dbReference type="EMBL" id="MU003492">
    <property type="protein sequence ID" value="KAF2477788.1"/>
    <property type="molecule type" value="Genomic_DNA"/>
</dbReference>
<evidence type="ECO:0000313" key="1">
    <source>
        <dbReference type="EMBL" id="KAF2477788.1"/>
    </source>
</evidence>
<sequence>MALLQSPKALLFDAFGICVDWRRTVTNSLYAHAHASLNSATASVVNSWRNSYKKFTKSVANDPALPWKTVDGHHLETLEQLLSEWNLDGLWIDDEVRMMSLIWHRLEPWPDSAPGIKVLNKLPYTVTLSNGNLSLLSDLKSYGSMDFTRTFSAEQFESYKPSPSVYLGEVEKLGLKPPECAMVAAHLTYLKAAKSHGLQAIYIERSLEEDWSSEEIEVAKTEGRVDLWIPIDQAGFMTVAESLGVDIASHMVFLRLK</sequence>
<proteinExistence type="predicted"/>
<evidence type="ECO:0000313" key="2">
    <source>
        <dbReference type="Proteomes" id="UP000799755"/>
    </source>
</evidence>
<gene>
    <name evidence="1" type="ORF">BDR25DRAFT_320975</name>
</gene>
<accession>A0ACB6RG92</accession>
<keyword evidence="2" id="KW-1185">Reference proteome</keyword>